<reference evidence="2" key="1">
    <citation type="journal article" date="2014" name="Int. J. Syst. Evol. Microbiol.">
        <title>Complete genome sequence of Corynebacterium casei LMG S-19264T (=DSM 44701T), isolated from a smear-ripened cheese.</title>
        <authorList>
            <consortium name="US DOE Joint Genome Institute (JGI-PGF)"/>
            <person name="Walter F."/>
            <person name="Albersmeier A."/>
            <person name="Kalinowski J."/>
            <person name="Ruckert C."/>
        </authorList>
    </citation>
    <scope>NUCLEOTIDE SEQUENCE</scope>
    <source>
        <strain evidence="2">JCM 12289</strain>
    </source>
</reference>
<evidence type="ECO:0000313" key="3">
    <source>
        <dbReference type="Proteomes" id="UP001500962"/>
    </source>
</evidence>
<dbReference type="EMBL" id="BAAADN010000025">
    <property type="protein sequence ID" value="GAA0460444.1"/>
    <property type="molecule type" value="Genomic_DNA"/>
</dbReference>
<name>A0AAV3SGX0_HALDO</name>
<dbReference type="SUPFAM" id="SSF53098">
    <property type="entry name" value="Ribonuclease H-like"/>
    <property type="match status" value="1"/>
</dbReference>
<reference evidence="2" key="2">
    <citation type="submission" date="2023-12" db="EMBL/GenBank/DDBJ databases">
        <authorList>
            <person name="Sun Q."/>
            <person name="Inoue M."/>
        </authorList>
    </citation>
    <scope>NUCLEOTIDE SEQUENCE</scope>
    <source>
        <strain evidence="2">JCM 12289</strain>
    </source>
</reference>
<dbReference type="GO" id="GO:0003677">
    <property type="term" value="F:DNA binding"/>
    <property type="evidence" value="ECO:0007669"/>
    <property type="project" value="InterPro"/>
</dbReference>
<dbReference type="Pfam" id="PF01609">
    <property type="entry name" value="DDE_Tnp_1"/>
    <property type="match status" value="1"/>
</dbReference>
<dbReference type="AlphaFoldDB" id="A0AAV3SGX0"/>
<evidence type="ECO:0000259" key="1">
    <source>
        <dbReference type="Pfam" id="PF01609"/>
    </source>
</evidence>
<dbReference type="GO" id="GO:0004803">
    <property type="term" value="F:transposase activity"/>
    <property type="evidence" value="ECO:0007669"/>
    <property type="project" value="InterPro"/>
</dbReference>
<dbReference type="GO" id="GO:0006313">
    <property type="term" value="P:DNA transposition"/>
    <property type="evidence" value="ECO:0007669"/>
    <property type="project" value="InterPro"/>
</dbReference>
<dbReference type="InterPro" id="IPR002559">
    <property type="entry name" value="Transposase_11"/>
</dbReference>
<organism evidence="2 3">
    <name type="scientific">Halococcus dombrowskii</name>
    <dbReference type="NCBI Taxonomy" id="179637"/>
    <lineage>
        <taxon>Archaea</taxon>
        <taxon>Methanobacteriati</taxon>
        <taxon>Methanobacteriota</taxon>
        <taxon>Stenosarchaea group</taxon>
        <taxon>Halobacteria</taxon>
        <taxon>Halobacteriales</taxon>
        <taxon>Halococcaceae</taxon>
        <taxon>Halococcus</taxon>
    </lineage>
</organism>
<evidence type="ECO:0000313" key="2">
    <source>
        <dbReference type="EMBL" id="GAA0460444.1"/>
    </source>
</evidence>
<feature type="domain" description="Transposase IS4-like" evidence="1">
    <location>
        <begin position="41"/>
        <end position="77"/>
    </location>
</feature>
<protein>
    <recommendedName>
        <fullName evidence="1">Transposase IS4-like domain-containing protein</fullName>
    </recommendedName>
</protein>
<gene>
    <name evidence="2" type="ORF">GCM10008985_16120</name>
</gene>
<dbReference type="Proteomes" id="UP001500962">
    <property type="component" value="Unassembled WGS sequence"/>
</dbReference>
<dbReference type="InterPro" id="IPR012337">
    <property type="entry name" value="RNaseH-like_sf"/>
</dbReference>
<comment type="caution">
    <text evidence="2">The sequence shown here is derived from an EMBL/GenBank/DDBJ whole genome shotgun (WGS) entry which is preliminary data.</text>
</comment>
<accession>A0AAV3SGX0</accession>
<sequence length="80" mass="9025">MELAGTDATFRRLTVAGVDGEATAYLTSLGHNDCAPINRVSIYTLRWLIEILFRKLKQYLNVQQFHCTTLNGALFDLFST</sequence>
<proteinExistence type="predicted"/>